<keyword evidence="3" id="KW-0808">Transferase</keyword>
<evidence type="ECO:0000313" key="5">
    <source>
        <dbReference type="EMBL" id="GAA1214114.1"/>
    </source>
</evidence>
<dbReference type="Proteomes" id="UP001500467">
    <property type="component" value="Unassembled WGS sequence"/>
</dbReference>
<dbReference type="InterPro" id="IPR045097">
    <property type="entry name" value="Thymidate_synth/dCMP_Mease"/>
</dbReference>
<evidence type="ECO:0000256" key="1">
    <source>
        <dbReference type="ARBA" id="ARBA00011947"/>
    </source>
</evidence>
<dbReference type="InterPro" id="IPR036926">
    <property type="entry name" value="Thymidate_synth/dCMP_Mease_sf"/>
</dbReference>
<feature type="domain" description="Thymidylate synthase/dCMP hydroxymethylase" evidence="4">
    <location>
        <begin position="15"/>
        <end position="169"/>
    </location>
</feature>
<evidence type="ECO:0000256" key="3">
    <source>
        <dbReference type="ARBA" id="ARBA00022679"/>
    </source>
</evidence>
<keyword evidence="6" id="KW-1185">Reference proteome</keyword>
<name>A0ABN1VJH9_9PSEU</name>
<sequence>MVDAAPARVLNPAFAAAEALWILSGSDGEWIFTFNERLRRFTDYGRLQGAYGPRLRRWRGEVDQLDAVRRKLLSDPSTRQAVITLFDPATDFAGYRDVPCTLGYRFSLRDGALHMFTSMRSQDAWLGLPYDLFTFTILHELLAGWVDAELGEYHHAVDSLHLYENHLRPAAGLPSPLGPRSVMPPLAVPWRDFDALLTQVIAGEPVGHVGWDDFAVVVASYRRWKSGNRDAAQATIANKSGPLATALRDWYALLTDRPETIAAAPATPSSPKEVVA</sequence>
<proteinExistence type="predicted"/>
<evidence type="ECO:0000259" key="4">
    <source>
        <dbReference type="Pfam" id="PF00303"/>
    </source>
</evidence>
<dbReference type="Gene3D" id="3.30.572.10">
    <property type="entry name" value="Thymidylate synthase/dCMP hydroxymethylase domain"/>
    <property type="match status" value="1"/>
</dbReference>
<keyword evidence="2" id="KW-0489">Methyltransferase</keyword>
<protein>
    <recommendedName>
        <fullName evidence="1">thymidylate synthase</fullName>
        <ecNumber evidence="1">2.1.1.45</ecNumber>
    </recommendedName>
</protein>
<reference evidence="5 6" key="1">
    <citation type="journal article" date="2019" name="Int. J. Syst. Evol. Microbiol.">
        <title>The Global Catalogue of Microorganisms (GCM) 10K type strain sequencing project: providing services to taxonomists for standard genome sequencing and annotation.</title>
        <authorList>
            <consortium name="The Broad Institute Genomics Platform"/>
            <consortium name="The Broad Institute Genome Sequencing Center for Infectious Disease"/>
            <person name="Wu L."/>
            <person name="Ma J."/>
        </authorList>
    </citation>
    <scope>NUCLEOTIDE SEQUENCE [LARGE SCALE GENOMIC DNA]</scope>
    <source>
        <strain evidence="5 6">JCM 13022</strain>
    </source>
</reference>
<dbReference type="CDD" id="cd00351">
    <property type="entry name" value="TS_Pyrimidine_HMase"/>
    <property type="match status" value="1"/>
</dbReference>
<dbReference type="Pfam" id="PF00303">
    <property type="entry name" value="Thymidylat_synt"/>
    <property type="match status" value="1"/>
</dbReference>
<dbReference type="PANTHER" id="PTHR11548:SF9">
    <property type="entry name" value="THYMIDYLATE SYNTHASE"/>
    <property type="match status" value="1"/>
</dbReference>
<comment type="caution">
    <text evidence="5">The sequence shown here is derived from an EMBL/GenBank/DDBJ whole genome shotgun (WGS) entry which is preliminary data.</text>
</comment>
<dbReference type="EMBL" id="BAAALM010000015">
    <property type="protein sequence ID" value="GAA1214114.1"/>
    <property type="molecule type" value="Genomic_DNA"/>
</dbReference>
<dbReference type="SUPFAM" id="SSF55831">
    <property type="entry name" value="Thymidylate synthase/dCMP hydroxymethylase"/>
    <property type="match status" value="1"/>
</dbReference>
<gene>
    <name evidence="5" type="ORF">GCM10009675_40160</name>
</gene>
<dbReference type="PANTHER" id="PTHR11548">
    <property type="entry name" value="THYMIDYLATE SYNTHASE 1"/>
    <property type="match status" value="1"/>
</dbReference>
<accession>A0ABN1VJH9</accession>
<evidence type="ECO:0000256" key="2">
    <source>
        <dbReference type="ARBA" id="ARBA00022603"/>
    </source>
</evidence>
<dbReference type="EC" id="2.1.1.45" evidence="1"/>
<dbReference type="InterPro" id="IPR000398">
    <property type="entry name" value="Thymidylate_synthase"/>
</dbReference>
<dbReference type="InterPro" id="IPR023451">
    <property type="entry name" value="Thymidate_synth/dCMP_Mease_dom"/>
</dbReference>
<organism evidence="5 6">
    <name type="scientific">Prauserella alba</name>
    <dbReference type="NCBI Taxonomy" id="176898"/>
    <lineage>
        <taxon>Bacteria</taxon>
        <taxon>Bacillati</taxon>
        <taxon>Actinomycetota</taxon>
        <taxon>Actinomycetes</taxon>
        <taxon>Pseudonocardiales</taxon>
        <taxon>Pseudonocardiaceae</taxon>
        <taxon>Prauserella</taxon>
    </lineage>
</organism>
<dbReference type="PRINTS" id="PR00108">
    <property type="entry name" value="THYMDSNTHASE"/>
</dbReference>
<evidence type="ECO:0000313" key="6">
    <source>
        <dbReference type="Proteomes" id="UP001500467"/>
    </source>
</evidence>